<protein>
    <submittedName>
        <fullName evidence="2">Uncharacterized protein</fullName>
    </submittedName>
</protein>
<feature type="region of interest" description="Disordered" evidence="1">
    <location>
        <begin position="22"/>
        <end position="79"/>
    </location>
</feature>
<evidence type="ECO:0000256" key="1">
    <source>
        <dbReference type="SAM" id="MobiDB-lite"/>
    </source>
</evidence>
<dbReference type="AlphaFoldDB" id="A0AAD4E5Z7"/>
<gene>
    <name evidence="2" type="ORF">F5891DRAFT_1278236</name>
</gene>
<sequence>MQELAAPSTLWNVETACRVSRSRYEGDMEKNADWSLDRDPQHVQQDEQDRDPGIKENHFAGYDASGDIPGTATDVRPPISPYQHRCSRTLDADECVLMEDVYPHVKRNTLRHSLTMFLADANSRSRRRRRQAEHRSSHTAQIPTAVHTSASGDHIITAAVKLYLVQLRTSMRKIIIELHGWAPAFNAMSRNGVDVFRNGWM</sequence>
<keyword evidence="3" id="KW-1185">Reference proteome</keyword>
<dbReference type="RefSeq" id="XP_041225867.1">
    <property type="nucleotide sequence ID" value="XM_041370308.1"/>
</dbReference>
<dbReference type="GeneID" id="64664606"/>
<dbReference type="EMBL" id="JABBWK010000027">
    <property type="protein sequence ID" value="KAG1900291.1"/>
    <property type="molecule type" value="Genomic_DNA"/>
</dbReference>
<reference evidence="2" key="1">
    <citation type="journal article" date="2020" name="New Phytol.">
        <title>Comparative genomics reveals dynamic genome evolution in host specialist ectomycorrhizal fungi.</title>
        <authorList>
            <person name="Lofgren L.A."/>
            <person name="Nguyen N.H."/>
            <person name="Vilgalys R."/>
            <person name="Ruytinx J."/>
            <person name="Liao H.L."/>
            <person name="Branco S."/>
            <person name="Kuo A."/>
            <person name="LaButti K."/>
            <person name="Lipzen A."/>
            <person name="Andreopoulos W."/>
            <person name="Pangilinan J."/>
            <person name="Riley R."/>
            <person name="Hundley H."/>
            <person name="Na H."/>
            <person name="Barry K."/>
            <person name="Grigoriev I.V."/>
            <person name="Stajich J.E."/>
            <person name="Kennedy P.G."/>
        </authorList>
    </citation>
    <scope>NUCLEOTIDE SEQUENCE</scope>
    <source>
        <strain evidence="2">FC203</strain>
    </source>
</reference>
<feature type="region of interest" description="Disordered" evidence="1">
    <location>
        <begin position="122"/>
        <end position="146"/>
    </location>
</feature>
<accession>A0AAD4E5Z7</accession>
<proteinExistence type="predicted"/>
<organism evidence="2 3">
    <name type="scientific">Suillus fuscotomentosus</name>
    <dbReference type="NCBI Taxonomy" id="1912939"/>
    <lineage>
        <taxon>Eukaryota</taxon>
        <taxon>Fungi</taxon>
        <taxon>Dikarya</taxon>
        <taxon>Basidiomycota</taxon>
        <taxon>Agaricomycotina</taxon>
        <taxon>Agaricomycetes</taxon>
        <taxon>Agaricomycetidae</taxon>
        <taxon>Boletales</taxon>
        <taxon>Suillineae</taxon>
        <taxon>Suillaceae</taxon>
        <taxon>Suillus</taxon>
    </lineage>
</organism>
<evidence type="ECO:0000313" key="2">
    <source>
        <dbReference type="EMBL" id="KAG1900291.1"/>
    </source>
</evidence>
<evidence type="ECO:0000313" key="3">
    <source>
        <dbReference type="Proteomes" id="UP001195769"/>
    </source>
</evidence>
<feature type="compositionally biased region" description="Basic and acidic residues" evidence="1">
    <location>
        <begin position="22"/>
        <end position="58"/>
    </location>
</feature>
<dbReference type="Proteomes" id="UP001195769">
    <property type="component" value="Unassembled WGS sequence"/>
</dbReference>
<name>A0AAD4E5Z7_9AGAM</name>
<comment type="caution">
    <text evidence="2">The sequence shown here is derived from an EMBL/GenBank/DDBJ whole genome shotgun (WGS) entry which is preliminary data.</text>
</comment>